<keyword evidence="3" id="KW-1133">Transmembrane helix</keyword>
<dbReference type="PANTHER" id="PTHR23151">
    <property type="entry name" value="DIHYDROLIPOAMIDE ACETYL/SUCCINYL-TRANSFERASE-RELATED"/>
    <property type="match status" value="1"/>
</dbReference>
<proteinExistence type="predicted"/>
<gene>
    <name evidence="5" type="ORF">SAMN02745181_0453</name>
</gene>
<comment type="cofactor">
    <cofactor evidence="1">
        <name>(R)-lipoate</name>
        <dbReference type="ChEBI" id="CHEBI:83088"/>
    </cofactor>
</comment>
<dbReference type="PROSITE" id="PS50968">
    <property type="entry name" value="BIOTINYL_LIPOYL"/>
    <property type="match status" value="1"/>
</dbReference>
<feature type="transmembrane region" description="Helical" evidence="3">
    <location>
        <begin position="54"/>
        <end position="71"/>
    </location>
</feature>
<dbReference type="CDD" id="cd06849">
    <property type="entry name" value="lipoyl_domain"/>
    <property type="match status" value="1"/>
</dbReference>
<protein>
    <submittedName>
        <fullName evidence="5">Biotin-requiring enzyme</fullName>
    </submittedName>
</protein>
<evidence type="ECO:0000259" key="4">
    <source>
        <dbReference type="PROSITE" id="PS50968"/>
    </source>
</evidence>
<organism evidence="5 6">
    <name type="scientific">Rubritalea squalenifaciens DSM 18772</name>
    <dbReference type="NCBI Taxonomy" id="1123071"/>
    <lineage>
        <taxon>Bacteria</taxon>
        <taxon>Pseudomonadati</taxon>
        <taxon>Verrucomicrobiota</taxon>
        <taxon>Verrucomicrobiia</taxon>
        <taxon>Verrucomicrobiales</taxon>
        <taxon>Rubritaleaceae</taxon>
        <taxon>Rubritalea</taxon>
    </lineage>
</organism>
<reference evidence="5 6" key="1">
    <citation type="submission" date="2016-11" db="EMBL/GenBank/DDBJ databases">
        <authorList>
            <person name="Jaros S."/>
            <person name="Januszkiewicz K."/>
            <person name="Wedrychowicz H."/>
        </authorList>
    </citation>
    <scope>NUCLEOTIDE SEQUENCE [LARGE SCALE GENOMIC DNA]</scope>
    <source>
        <strain evidence="5 6">DSM 18772</strain>
    </source>
</reference>
<evidence type="ECO:0000313" key="6">
    <source>
        <dbReference type="Proteomes" id="UP000184510"/>
    </source>
</evidence>
<name>A0A1M6CDF4_9BACT</name>
<evidence type="ECO:0000256" key="1">
    <source>
        <dbReference type="ARBA" id="ARBA00001938"/>
    </source>
</evidence>
<sequence>MNETEQSIARETAISTRKRTAYMETKLAENRRLLRRPDLLENKLQETQKMIKRTYWIVGFMFLNLVFSLWIGGGDRVGILLSVSLLGILIMLQSFMSERERLLLMLAMQEEGSSQEKGEREKLTVEKSCVADSEEAKAQTGEDVVLPDLGTGEKTYKLVRWTVNDGDEVKIGQNIAFIETDKATLDLESFANGTLRILQEEGTEAAFGTVIGRIE</sequence>
<dbReference type="InterPro" id="IPR003016">
    <property type="entry name" value="2-oxoA_DH_lipoyl-BS"/>
</dbReference>
<dbReference type="AlphaFoldDB" id="A0A1M6CDF4"/>
<dbReference type="GO" id="GO:0045254">
    <property type="term" value="C:pyruvate dehydrogenase complex"/>
    <property type="evidence" value="ECO:0007669"/>
    <property type="project" value="InterPro"/>
</dbReference>
<dbReference type="PROSITE" id="PS00189">
    <property type="entry name" value="LIPOYL"/>
    <property type="match status" value="1"/>
</dbReference>
<keyword evidence="6" id="KW-1185">Reference proteome</keyword>
<dbReference type="SUPFAM" id="SSF51230">
    <property type="entry name" value="Single hybrid motif"/>
    <property type="match status" value="1"/>
</dbReference>
<dbReference type="STRING" id="1123071.SAMN02745181_0453"/>
<dbReference type="EMBL" id="FQYR01000002">
    <property type="protein sequence ID" value="SHI59090.1"/>
    <property type="molecule type" value="Genomic_DNA"/>
</dbReference>
<dbReference type="Gene3D" id="2.40.50.100">
    <property type="match status" value="1"/>
</dbReference>
<keyword evidence="2" id="KW-0450">Lipoyl</keyword>
<dbReference type="InParanoid" id="A0A1M6CDF4"/>
<keyword evidence="3" id="KW-0472">Membrane</keyword>
<evidence type="ECO:0000313" key="5">
    <source>
        <dbReference type="EMBL" id="SHI59090.1"/>
    </source>
</evidence>
<dbReference type="InterPro" id="IPR045257">
    <property type="entry name" value="E2/Pdx1"/>
</dbReference>
<evidence type="ECO:0000256" key="2">
    <source>
        <dbReference type="ARBA" id="ARBA00022823"/>
    </source>
</evidence>
<accession>A0A1M6CDF4</accession>
<keyword evidence="3" id="KW-0812">Transmembrane</keyword>
<dbReference type="PANTHER" id="PTHR23151:SF90">
    <property type="entry name" value="DIHYDROLIPOYLLYSINE-RESIDUE ACETYLTRANSFERASE COMPONENT OF PYRUVATE DEHYDROGENASE COMPLEX, MITOCHONDRIAL-RELATED"/>
    <property type="match status" value="1"/>
</dbReference>
<dbReference type="Pfam" id="PF00364">
    <property type="entry name" value="Biotin_lipoyl"/>
    <property type="match status" value="1"/>
</dbReference>
<dbReference type="GO" id="GO:0006086">
    <property type="term" value="P:pyruvate decarboxylation to acetyl-CoA"/>
    <property type="evidence" value="ECO:0007669"/>
    <property type="project" value="InterPro"/>
</dbReference>
<dbReference type="InterPro" id="IPR011053">
    <property type="entry name" value="Single_hybrid_motif"/>
</dbReference>
<dbReference type="InterPro" id="IPR000089">
    <property type="entry name" value="Biotin_lipoyl"/>
</dbReference>
<evidence type="ECO:0000256" key="3">
    <source>
        <dbReference type="SAM" id="Phobius"/>
    </source>
</evidence>
<feature type="domain" description="Lipoyl-binding" evidence="4">
    <location>
        <begin position="141"/>
        <end position="215"/>
    </location>
</feature>
<dbReference type="Proteomes" id="UP000184510">
    <property type="component" value="Unassembled WGS sequence"/>
</dbReference>
<feature type="transmembrane region" description="Helical" evidence="3">
    <location>
        <begin position="77"/>
        <end position="96"/>
    </location>
</feature>